<organism evidence="1 2">
    <name type="scientific">Amycolatopsis saalfeldensis</name>
    <dbReference type="NCBI Taxonomy" id="394193"/>
    <lineage>
        <taxon>Bacteria</taxon>
        <taxon>Bacillati</taxon>
        <taxon>Actinomycetota</taxon>
        <taxon>Actinomycetes</taxon>
        <taxon>Pseudonocardiales</taxon>
        <taxon>Pseudonocardiaceae</taxon>
        <taxon>Amycolatopsis</taxon>
    </lineage>
</organism>
<gene>
    <name evidence="1" type="ORF">SAMN04489732_1369</name>
</gene>
<name>A0A1H8YPT8_9PSEU</name>
<dbReference type="OrthoDB" id="3467040at2"/>
<protein>
    <submittedName>
        <fullName evidence="1">Uncharacterized protein</fullName>
    </submittedName>
</protein>
<sequence>MYTPSIPAVDGEVYVALDDATQAFPAAIDHQRWNGFAVPRFRRPVAEAVAACINAMHAQDPDEWPDTASFDGEVLTVLEAEGHRPERIEPDENGRYAIGYRRWCWELTVPTPGPRVDAAAQADSARLTPQDDEILVAIDSVEPAFPALPSAGCGWSKAGCPRFRRPVAEAVVAWINDNSDGFDDAYWDGDNVVQIDYQSTCEDGYLPARISADDDGRYSIGASFEWMRRPM</sequence>
<dbReference type="AlphaFoldDB" id="A0A1H8YPT8"/>
<dbReference type="Proteomes" id="UP000198582">
    <property type="component" value="Unassembled WGS sequence"/>
</dbReference>
<dbReference type="EMBL" id="FOEF01000036">
    <property type="protein sequence ID" value="SEP54052.1"/>
    <property type="molecule type" value="Genomic_DNA"/>
</dbReference>
<evidence type="ECO:0000313" key="2">
    <source>
        <dbReference type="Proteomes" id="UP000198582"/>
    </source>
</evidence>
<reference evidence="2" key="1">
    <citation type="submission" date="2016-10" db="EMBL/GenBank/DDBJ databases">
        <authorList>
            <person name="Varghese N."/>
            <person name="Submissions S."/>
        </authorList>
    </citation>
    <scope>NUCLEOTIDE SEQUENCE [LARGE SCALE GENOMIC DNA]</scope>
    <source>
        <strain evidence="2">DSM 44993</strain>
    </source>
</reference>
<accession>A0A1H8YPT8</accession>
<dbReference type="RefSeq" id="WP_091629102.1">
    <property type="nucleotide sequence ID" value="NZ_FOEF01000036.1"/>
</dbReference>
<evidence type="ECO:0000313" key="1">
    <source>
        <dbReference type="EMBL" id="SEP54052.1"/>
    </source>
</evidence>
<proteinExistence type="predicted"/>
<keyword evidence="2" id="KW-1185">Reference proteome</keyword>